<dbReference type="Proteomes" id="UP000664859">
    <property type="component" value="Unassembled WGS sequence"/>
</dbReference>
<dbReference type="InterPro" id="IPR051053">
    <property type="entry name" value="ECH/Chromodomain_protein"/>
</dbReference>
<name>A0A835ZBJ2_9STRA</name>
<gene>
    <name evidence="1" type="ORF">JKP88DRAFT_233404</name>
</gene>
<evidence type="ECO:0000313" key="2">
    <source>
        <dbReference type="Proteomes" id="UP000664859"/>
    </source>
</evidence>
<proteinExistence type="predicted"/>
<dbReference type="PANTHER" id="PTHR43684">
    <property type="match status" value="1"/>
</dbReference>
<accession>A0A835ZBJ2</accession>
<dbReference type="OrthoDB" id="409763at2759"/>
<dbReference type="AlphaFoldDB" id="A0A835ZBJ2"/>
<dbReference type="InterPro" id="IPR001753">
    <property type="entry name" value="Enoyl-CoA_hydra/iso"/>
</dbReference>
<protein>
    <submittedName>
        <fullName evidence="1">ClpP/crotonase-like domain-containing protein</fullName>
    </submittedName>
</protein>
<dbReference type="Gene3D" id="3.90.226.10">
    <property type="entry name" value="2-enoyl-CoA Hydratase, Chain A, domain 1"/>
    <property type="match status" value="1"/>
</dbReference>
<dbReference type="SUPFAM" id="SSF52096">
    <property type="entry name" value="ClpP/crotonase"/>
    <property type="match status" value="1"/>
</dbReference>
<sequence length="173" mass="18637">MKAVVHFRKLLVAAVNGPAVGIGVTMLPHCDLVVCAQKATFWTPFGRLAIVPELCSSVTFPELMGYSKATEMLVLGQKLSAKEALQAKLVSRIYPSEGFLEQVESSLVQSLLSLPFGQQSALHYKQTMLAARLPRMEAALATEFVELDKRLRSGAPQAALRALGAPGGTQSRL</sequence>
<dbReference type="PANTHER" id="PTHR43684:SF12">
    <property type="entry name" value="ENOYL-COA ISOMERASE"/>
    <property type="match status" value="1"/>
</dbReference>
<keyword evidence="2" id="KW-1185">Reference proteome</keyword>
<reference evidence="1" key="1">
    <citation type="submission" date="2021-02" db="EMBL/GenBank/DDBJ databases">
        <title>First Annotated Genome of the Yellow-green Alga Tribonema minus.</title>
        <authorList>
            <person name="Mahan K.M."/>
        </authorList>
    </citation>
    <scope>NUCLEOTIDE SEQUENCE</scope>
    <source>
        <strain evidence="1">UTEX B ZZ1240</strain>
    </source>
</reference>
<evidence type="ECO:0000313" key="1">
    <source>
        <dbReference type="EMBL" id="KAG5189374.1"/>
    </source>
</evidence>
<comment type="caution">
    <text evidence="1">The sequence shown here is derived from an EMBL/GenBank/DDBJ whole genome shotgun (WGS) entry which is preliminary data.</text>
</comment>
<organism evidence="1 2">
    <name type="scientific">Tribonema minus</name>
    <dbReference type="NCBI Taxonomy" id="303371"/>
    <lineage>
        <taxon>Eukaryota</taxon>
        <taxon>Sar</taxon>
        <taxon>Stramenopiles</taxon>
        <taxon>Ochrophyta</taxon>
        <taxon>PX clade</taxon>
        <taxon>Xanthophyceae</taxon>
        <taxon>Tribonematales</taxon>
        <taxon>Tribonemataceae</taxon>
        <taxon>Tribonema</taxon>
    </lineage>
</organism>
<dbReference type="EMBL" id="JAFCMP010000052">
    <property type="protein sequence ID" value="KAG5189374.1"/>
    <property type="molecule type" value="Genomic_DNA"/>
</dbReference>
<dbReference type="CDD" id="cd06558">
    <property type="entry name" value="crotonase-like"/>
    <property type="match status" value="1"/>
</dbReference>
<dbReference type="InterPro" id="IPR029045">
    <property type="entry name" value="ClpP/crotonase-like_dom_sf"/>
</dbReference>
<dbReference type="Pfam" id="PF00378">
    <property type="entry name" value="ECH_1"/>
    <property type="match status" value="1"/>
</dbReference>